<sequence>MKQMALVAATFLIAFALCFPIIWTFFTGLKSETDAISVPPRIFVPLGFDHYVGALGGDYLHYLINTLVAVFASMLAAFALALPAAYKLAFFPGKRANDVLFFALSTRFMPGVAVIVPIFLLYTKIGLIDSLVGLVIMYTTLNIPIVLWLMRSFFKDVPYELVEAALMEGASHPRIFWEVALPLSRAGLATTAFLLLILTWNEFFFAVNLSGHSAATLPVYMASFFTTEGQSWARMSAASIVAVFPVLVAGWLASRALVKNMLAGAVK</sequence>
<evidence type="ECO:0000256" key="3">
    <source>
        <dbReference type="ARBA" id="ARBA00022475"/>
    </source>
</evidence>
<feature type="domain" description="ABC transmembrane type-1" evidence="8">
    <location>
        <begin position="63"/>
        <end position="253"/>
    </location>
</feature>
<dbReference type="InterPro" id="IPR050901">
    <property type="entry name" value="BP-dep_ABC_trans_perm"/>
</dbReference>
<evidence type="ECO:0000313" key="10">
    <source>
        <dbReference type="Proteomes" id="UP001362311"/>
    </source>
</evidence>
<dbReference type="PANTHER" id="PTHR32243">
    <property type="entry name" value="MALTOSE TRANSPORT SYSTEM PERMEASE-RELATED"/>
    <property type="match status" value="1"/>
</dbReference>
<feature type="transmembrane region" description="Helical" evidence="7">
    <location>
        <begin position="175"/>
        <end position="197"/>
    </location>
</feature>
<dbReference type="InterPro" id="IPR035906">
    <property type="entry name" value="MetI-like_sf"/>
</dbReference>
<comment type="caution">
    <text evidence="9">The sequence shown here is derived from an EMBL/GenBank/DDBJ whole genome shotgun (WGS) entry which is preliminary data.</text>
</comment>
<dbReference type="PANTHER" id="PTHR32243:SF52">
    <property type="entry name" value="ABC TRANSPORTER PERMEASE PROTEIN"/>
    <property type="match status" value="1"/>
</dbReference>
<evidence type="ECO:0000259" key="8">
    <source>
        <dbReference type="PROSITE" id="PS50928"/>
    </source>
</evidence>
<keyword evidence="4 7" id="KW-0812">Transmembrane</keyword>
<dbReference type="Pfam" id="PF00528">
    <property type="entry name" value="BPD_transp_1"/>
    <property type="match status" value="1"/>
</dbReference>
<reference evidence="9 10" key="1">
    <citation type="submission" date="2024-03" db="EMBL/GenBank/DDBJ databases">
        <title>Reference genomes for the five species model microbial community.</title>
        <authorList>
            <person name="Padfield D."/>
        </authorList>
    </citation>
    <scope>NUCLEOTIDE SEQUENCE [LARGE SCALE GENOMIC DNA]</scope>
    <source>
        <strain evidence="9 10">AB1</strain>
    </source>
</reference>
<feature type="transmembrane region" description="Helical" evidence="7">
    <location>
        <begin position="134"/>
        <end position="154"/>
    </location>
</feature>
<evidence type="ECO:0000256" key="6">
    <source>
        <dbReference type="ARBA" id="ARBA00023136"/>
    </source>
</evidence>
<dbReference type="RefSeq" id="WP_339441886.1">
    <property type="nucleotide sequence ID" value="NZ_JBBHKQ010000002.1"/>
</dbReference>
<dbReference type="Proteomes" id="UP001362311">
    <property type="component" value="Unassembled WGS sequence"/>
</dbReference>
<evidence type="ECO:0000256" key="4">
    <source>
        <dbReference type="ARBA" id="ARBA00022692"/>
    </source>
</evidence>
<dbReference type="CDD" id="cd06261">
    <property type="entry name" value="TM_PBP2"/>
    <property type="match status" value="1"/>
</dbReference>
<evidence type="ECO:0000256" key="7">
    <source>
        <dbReference type="RuleBase" id="RU363032"/>
    </source>
</evidence>
<gene>
    <name evidence="9" type="ORF">WIX40_20815</name>
</gene>
<proteinExistence type="inferred from homology"/>
<feature type="transmembrane region" description="Helical" evidence="7">
    <location>
        <begin position="203"/>
        <end position="225"/>
    </location>
</feature>
<dbReference type="PROSITE" id="PS50928">
    <property type="entry name" value="ABC_TM1"/>
    <property type="match status" value="1"/>
</dbReference>
<feature type="transmembrane region" description="Helical" evidence="7">
    <location>
        <begin position="98"/>
        <end position="122"/>
    </location>
</feature>
<keyword evidence="3" id="KW-1003">Cell membrane</keyword>
<evidence type="ECO:0000256" key="1">
    <source>
        <dbReference type="ARBA" id="ARBA00004651"/>
    </source>
</evidence>
<comment type="similarity">
    <text evidence="7">Belongs to the binding-protein-dependent transport system permease family.</text>
</comment>
<evidence type="ECO:0000313" key="9">
    <source>
        <dbReference type="EMBL" id="MEJ5902533.1"/>
    </source>
</evidence>
<keyword evidence="5 7" id="KW-1133">Transmembrane helix</keyword>
<organism evidence="9 10">
    <name type="scientific">Ochrobactrum teleogrylli</name>
    <dbReference type="NCBI Taxonomy" id="2479765"/>
    <lineage>
        <taxon>Bacteria</taxon>
        <taxon>Pseudomonadati</taxon>
        <taxon>Pseudomonadota</taxon>
        <taxon>Alphaproteobacteria</taxon>
        <taxon>Hyphomicrobiales</taxon>
        <taxon>Brucellaceae</taxon>
        <taxon>Brucella/Ochrobactrum group</taxon>
        <taxon>Ochrobactrum</taxon>
    </lineage>
</organism>
<protein>
    <submittedName>
        <fullName evidence="9">Carbohydrate ABC transporter permease</fullName>
    </submittedName>
</protein>
<evidence type="ECO:0000256" key="2">
    <source>
        <dbReference type="ARBA" id="ARBA00022448"/>
    </source>
</evidence>
<dbReference type="EMBL" id="JBBHKQ010000002">
    <property type="protein sequence ID" value="MEJ5902533.1"/>
    <property type="molecule type" value="Genomic_DNA"/>
</dbReference>
<comment type="subcellular location">
    <subcellularLocation>
        <location evidence="1 7">Cell membrane</location>
        <topology evidence="1 7">Multi-pass membrane protein</topology>
    </subcellularLocation>
</comment>
<dbReference type="GO" id="GO:0005886">
    <property type="term" value="C:plasma membrane"/>
    <property type="evidence" value="ECO:0007669"/>
    <property type="project" value="UniProtKB-SubCell"/>
</dbReference>
<dbReference type="InterPro" id="IPR000515">
    <property type="entry name" value="MetI-like"/>
</dbReference>
<keyword evidence="6 7" id="KW-0472">Membrane</keyword>
<dbReference type="Gene3D" id="1.10.3720.10">
    <property type="entry name" value="MetI-like"/>
    <property type="match status" value="1"/>
</dbReference>
<feature type="transmembrane region" description="Helical" evidence="7">
    <location>
        <begin position="237"/>
        <end position="258"/>
    </location>
</feature>
<accession>A0ABD5K556</accession>
<keyword evidence="2 7" id="KW-0813">Transport</keyword>
<name>A0ABD5K556_9HYPH</name>
<evidence type="ECO:0000256" key="5">
    <source>
        <dbReference type="ARBA" id="ARBA00022989"/>
    </source>
</evidence>
<dbReference type="AlphaFoldDB" id="A0ABD5K556"/>
<dbReference type="SUPFAM" id="SSF161098">
    <property type="entry name" value="MetI-like"/>
    <property type="match status" value="1"/>
</dbReference>
<feature type="transmembrane region" description="Helical" evidence="7">
    <location>
        <begin position="59"/>
        <end position="86"/>
    </location>
</feature>